<gene>
    <name evidence="15" type="ORF">SHI21_18935</name>
</gene>
<dbReference type="InterPro" id="IPR006180">
    <property type="entry name" value="3-OHacyl-CoA_DH_CS"/>
</dbReference>
<organism evidence="15 16">
    <name type="scientific">Bacteriovorax antarcticus</name>
    <dbReference type="NCBI Taxonomy" id="3088717"/>
    <lineage>
        <taxon>Bacteria</taxon>
        <taxon>Pseudomonadati</taxon>
        <taxon>Bdellovibrionota</taxon>
        <taxon>Bacteriovoracia</taxon>
        <taxon>Bacteriovoracales</taxon>
        <taxon>Bacteriovoracaceae</taxon>
        <taxon>Bacteriovorax</taxon>
    </lineage>
</organism>
<dbReference type="InterPro" id="IPR001753">
    <property type="entry name" value="Enoyl-CoA_hydra/iso"/>
</dbReference>
<evidence type="ECO:0000259" key="13">
    <source>
        <dbReference type="Pfam" id="PF00725"/>
    </source>
</evidence>
<accession>A0ABU5VZ30</accession>
<comment type="catalytic activity">
    <reaction evidence="12">
        <text>a (3S)-3-hydroxyacyl-CoA + NAD(+) = a 3-oxoacyl-CoA + NADH + H(+)</text>
        <dbReference type="Rhea" id="RHEA:22432"/>
        <dbReference type="ChEBI" id="CHEBI:15378"/>
        <dbReference type="ChEBI" id="CHEBI:57318"/>
        <dbReference type="ChEBI" id="CHEBI:57540"/>
        <dbReference type="ChEBI" id="CHEBI:57945"/>
        <dbReference type="ChEBI" id="CHEBI:90726"/>
        <dbReference type="EC" id="1.1.1.35"/>
    </reaction>
</comment>
<evidence type="ECO:0000313" key="16">
    <source>
        <dbReference type="Proteomes" id="UP001302274"/>
    </source>
</evidence>
<keyword evidence="11" id="KW-0511">Multifunctional enzyme</keyword>
<dbReference type="Gene3D" id="3.40.50.720">
    <property type="entry name" value="NAD(P)-binding Rossmann-like Domain"/>
    <property type="match status" value="1"/>
</dbReference>
<name>A0ABU5VZ30_9BACT</name>
<sequence length="710" mass="78218">MANNKISLEYKNEIAYIGFGYNSTKSMTALDLETMLELQEIVEELHTKQSGLKGAIFFTHKENCFLAGADISLIASMKSESEAADGSERGQTMFNRIEDLTIPTIACVDGVCLGGGLELSLSCKVILASNSPKTSLGLPEVKLGIIPGFGGTYRLPKKIGLPNALDMILTGKTLRADKAKRIGLVEEVYPRENLIAMAPNFFNRRPKSKSIQESMKELATENFVTRKIIFQKVRESVLKKTNGFYQAPLKILDVMDSGMMKGRTSYLASEAQAFGELAISEQSKNLQHIYFMSEAVKKYTGPKSTKPLPVLARGAALGAGTMGGGIAWLMADAGMQPIMKDLTTEALNLGLKQSSANFQGALKRKKITPDEFERKQRSITAQLDYSGFKKIDLVIEAVVENMKVKKSVFAETEKYVHRDTLLTSNTSSLSVQEMSEALEFPDRFAGLHFFNPVHLMPLVEIIVHDKIAPETIEALHKWVLRVKKTPVIVKDGPGFLVNRILMPYLNEAGFLLEEGVSLKDLDQAALDFGMPMGPGRLLDEVGIDVGLKVAKILHEGLGERAASSKLSAQMVEKGLFGKKTSKGFYLYDEKGKPTGANPEVEELLPKEKKKMSESELQMRMFLPMINEAAAILQDGIVQTAGDVDLGLIFGIGFPPFRGGLLRYADSEGLDKIHNALKNFAESVNKDRYTPSSYLSELVETKTTFYEKTTK</sequence>
<dbReference type="Gene3D" id="1.10.1040.50">
    <property type="match status" value="1"/>
</dbReference>
<dbReference type="SUPFAM" id="SSF48179">
    <property type="entry name" value="6-phosphogluconate dehydrogenase C-terminal domain-like"/>
    <property type="match status" value="2"/>
</dbReference>
<dbReference type="InterPro" id="IPR006108">
    <property type="entry name" value="3HC_DH_C"/>
</dbReference>
<dbReference type="SUPFAM" id="SSF52096">
    <property type="entry name" value="ClpP/crotonase"/>
    <property type="match status" value="1"/>
</dbReference>
<evidence type="ECO:0000256" key="5">
    <source>
        <dbReference type="ARBA" id="ARBA00022832"/>
    </source>
</evidence>
<dbReference type="Pfam" id="PF00725">
    <property type="entry name" value="3HCDH"/>
    <property type="match status" value="2"/>
</dbReference>
<evidence type="ECO:0000256" key="2">
    <source>
        <dbReference type="ARBA" id="ARBA00007005"/>
    </source>
</evidence>
<dbReference type="SUPFAM" id="SSF51735">
    <property type="entry name" value="NAD(P)-binding Rossmann-fold domains"/>
    <property type="match status" value="1"/>
</dbReference>
<keyword evidence="16" id="KW-1185">Reference proteome</keyword>
<evidence type="ECO:0000256" key="4">
    <source>
        <dbReference type="ARBA" id="ARBA00012076"/>
    </source>
</evidence>
<dbReference type="Pfam" id="PF02737">
    <property type="entry name" value="3HCDH_N"/>
    <property type="match status" value="1"/>
</dbReference>
<keyword evidence="5" id="KW-0276">Fatty acid metabolism</keyword>
<reference evidence="15 16" key="1">
    <citation type="submission" date="2023-11" db="EMBL/GenBank/DDBJ databases">
        <title>A Novel Polar Bacteriovorax (B. antarcticus) Isolated from the Biocrust in Antarctica.</title>
        <authorList>
            <person name="Mun W."/>
            <person name="Choi S.Y."/>
            <person name="Mitchell R.J."/>
        </authorList>
    </citation>
    <scope>NUCLEOTIDE SEQUENCE [LARGE SCALE GENOMIC DNA]</scope>
    <source>
        <strain evidence="15 16">PP10</strain>
    </source>
</reference>
<dbReference type="RefSeq" id="WP_323578665.1">
    <property type="nucleotide sequence ID" value="NZ_JAYGJQ010000003.1"/>
</dbReference>
<dbReference type="InterPro" id="IPR050136">
    <property type="entry name" value="FA_oxidation_alpha_subunit"/>
</dbReference>
<feature type="domain" description="3-hydroxyacyl-CoA dehydrogenase NAD binding" evidence="14">
    <location>
        <begin position="315"/>
        <end position="491"/>
    </location>
</feature>
<comment type="pathway">
    <text evidence="1">Lipid metabolism; fatty acid beta-oxidation.</text>
</comment>
<evidence type="ECO:0000313" key="15">
    <source>
        <dbReference type="EMBL" id="MEA9358318.1"/>
    </source>
</evidence>
<proteinExistence type="inferred from homology"/>
<evidence type="ECO:0000256" key="11">
    <source>
        <dbReference type="ARBA" id="ARBA00023268"/>
    </source>
</evidence>
<keyword evidence="10" id="KW-0456">Lyase</keyword>
<comment type="similarity">
    <text evidence="3">In the N-terminal section; belongs to the enoyl-CoA hydratase/isomerase family.</text>
</comment>
<evidence type="ECO:0000256" key="8">
    <source>
        <dbReference type="ARBA" id="ARBA00023027"/>
    </source>
</evidence>
<evidence type="ECO:0000256" key="9">
    <source>
        <dbReference type="ARBA" id="ARBA00023098"/>
    </source>
</evidence>
<dbReference type="PANTHER" id="PTHR43612">
    <property type="entry name" value="TRIFUNCTIONAL ENZYME SUBUNIT ALPHA"/>
    <property type="match status" value="1"/>
</dbReference>
<dbReference type="PROSITE" id="PS00067">
    <property type="entry name" value="3HCDH"/>
    <property type="match status" value="1"/>
</dbReference>
<dbReference type="Pfam" id="PF00378">
    <property type="entry name" value="ECH_1"/>
    <property type="match status" value="1"/>
</dbReference>
<keyword evidence="8" id="KW-0520">NAD</keyword>
<dbReference type="InterPro" id="IPR006176">
    <property type="entry name" value="3-OHacyl-CoA_DH_NAD-bd"/>
</dbReference>
<evidence type="ECO:0000256" key="3">
    <source>
        <dbReference type="ARBA" id="ARBA00008750"/>
    </source>
</evidence>
<feature type="domain" description="3-hydroxyacyl-CoA dehydrogenase C-terminal" evidence="13">
    <location>
        <begin position="619"/>
        <end position="701"/>
    </location>
</feature>
<evidence type="ECO:0000259" key="14">
    <source>
        <dbReference type="Pfam" id="PF02737"/>
    </source>
</evidence>
<dbReference type="Gene3D" id="3.90.226.10">
    <property type="entry name" value="2-enoyl-CoA Hydratase, Chain A, domain 1"/>
    <property type="match status" value="1"/>
</dbReference>
<evidence type="ECO:0000256" key="10">
    <source>
        <dbReference type="ARBA" id="ARBA00023239"/>
    </source>
</evidence>
<dbReference type="EC" id="4.2.1.17" evidence="4"/>
<dbReference type="InterPro" id="IPR036291">
    <property type="entry name" value="NAD(P)-bd_dom_sf"/>
</dbReference>
<dbReference type="EMBL" id="JAYGJQ010000003">
    <property type="protein sequence ID" value="MEA9358318.1"/>
    <property type="molecule type" value="Genomic_DNA"/>
</dbReference>
<protein>
    <recommendedName>
        <fullName evidence="4">enoyl-CoA hydratase</fullName>
        <ecNumber evidence="4">4.2.1.17</ecNumber>
    </recommendedName>
</protein>
<evidence type="ECO:0000256" key="7">
    <source>
        <dbReference type="ARBA" id="ARBA00023002"/>
    </source>
</evidence>
<dbReference type="Proteomes" id="UP001302274">
    <property type="component" value="Unassembled WGS sequence"/>
</dbReference>
<feature type="domain" description="3-hydroxyacyl-CoA dehydrogenase C-terminal" evidence="13">
    <location>
        <begin position="494"/>
        <end position="587"/>
    </location>
</feature>
<keyword evidence="6" id="KW-0442">Lipid degradation</keyword>
<dbReference type="PANTHER" id="PTHR43612:SF3">
    <property type="entry name" value="TRIFUNCTIONAL ENZYME SUBUNIT ALPHA, MITOCHONDRIAL"/>
    <property type="match status" value="1"/>
</dbReference>
<dbReference type="CDD" id="cd06558">
    <property type="entry name" value="crotonase-like"/>
    <property type="match status" value="1"/>
</dbReference>
<dbReference type="InterPro" id="IPR008927">
    <property type="entry name" value="6-PGluconate_DH-like_C_sf"/>
</dbReference>
<comment type="caution">
    <text evidence="15">The sequence shown here is derived from an EMBL/GenBank/DDBJ whole genome shotgun (WGS) entry which is preliminary data.</text>
</comment>
<dbReference type="InterPro" id="IPR029045">
    <property type="entry name" value="ClpP/crotonase-like_dom_sf"/>
</dbReference>
<evidence type="ECO:0000256" key="1">
    <source>
        <dbReference type="ARBA" id="ARBA00005005"/>
    </source>
</evidence>
<evidence type="ECO:0000256" key="12">
    <source>
        <dbReference type="ARBA" id="ARBA00049556"/>
    </source>
</evidence>
<comment type="similarity">
    <text evidence="2">In the central section; belongs to the 3-hydroxyacyl-CoA dehydrogenase family.</text>
</comment>
<keyword evidence="9" id="KW-0443">Lipid metabolism</keyword>
<keyword evidence="7" id="KW-0560">Oxidoreductase</keyword>
<evidence type="ECO:0000256" key="6">
    <source>
        <dbReference type="ARBA" id="ARBA00022963"/>
    </source>
</evidence>